<proteinExistence type="inferred from homology"/>
<accession>A0ABR0EHV9</accession>
<feature type="compositionally biased region" description="Basic residues" evidence="5">
    <location>
        <begin position="127"/>
        <end position="142"/>
    </location>
</feature>
<evidence type="ECO:0000256" key="5">
    <source>
        <dbReference type="SAM" id="MobiDB-lite"/>
    </source>
</evidence>
<comment type="caution">
    <text evidence="6">The sequence shown here is derived from an EMBL/GenBank/DDBJ whole genome shotgun (WGS) entry which is preliminary data.</text>
</comment>
<dbReference type="Proteomes" id="UP001305779">
    <property type="component" value="Unassembled WGS sequence"/>
</dbReference>
<dbReference type="InterPro" id="IPR028160">
    <property type="entry name" value="Slx9-like"/>
</dbReference>
<comment type="subcellular location">
    <subcellularLocation>
        <location evidence="1">Nucleus</location>
        <location evidence="1">Nucleolus</location>
    </subcellularLocation>
</comment>
<feature type="region of interest" description="Disordered" evidence="5">
    <location>
        <begin position="202"/>
        <end position="231"/>
    </location>
</feature>
<dbReference type="Pfam" id="PF15341">
    <property type="entry name" value="SLX9"/>
    <property type="match status" value="1"/>
</dbReference>
<sequence length="231" mass="24837">MAPVKPHRRTARAKIKSQLGKYAPPSPTTAPEDPLTPDTDAQDEFGFGVGLKLNKKDKRTVKHNTLLNRVREGGVAKSSTSTSKKRRRPGKKLVADLGGLGDALPEGISEDEEEEMRGRGVGGVKKMGMKSLRHRPGAMKRKSLLERGERERFGRNLAGLMAGSGKEEGADGQSNGGKAAAGNAQSDRWAALRGFIGATLETDRAFGGNRKQDKGDKKTEEAVIPKTLLRA</sequence>
<comment type="similarity">
    <text evidence="2">Belongs to the SLX9 family.</text>
</comment>
<feature type="compositionally biased region" description="Basic and acidic residues" evidence="5">
    <location>
        <begin position="210"/>
        <end position="223"/>
    </location>
</feature>
<evidence type="ECO:0000256" key="3">
    <source>
        <dbReference type="ARBA" id="ARBA00021321"/>
    </source>
</evidence>
<keyword evidence="7" id="KW-1185">Reference proteome</keyword>
<evidence type="ECO:0000256" key="1">
    <source>
        <dbReference type="ARBA" id="ARBA00004604"/>
    </source>
</evidence>
<organism evidence="6 7">
    <name type="scientific">Zasmidium cellare</name>
    <name type="common">Wine cellar mold</name>
    <name type="synonym">Racodium cellare</name>
    <dbReference type="NCBI Taxonomy" id="395010"/>
    <lineage>
        <taxon>Eukaryota</taxon>
        <taxon>Fungi</taxon>
        <taxon>Dikarya</taxon>
        <taxon>Ascomycota</taxon>
        <taxon>Pezizomycotina</taxon>
        <taxon>Dothideomycetes</taxon>
        <taxon>Dothideomycetidae</taxon>
        <taxon>Mycosphaerellales</taxon>
        <taxon>Mycosphaerellaceae</taxon>
        <taxon>Zasmidium</taxon>
    </lineage>
</organism>
<feature type="compositionally biased region" description="Basic residues" evidence="5">
    <location>
        <begin position="1"/>
        <end position="15"/>
    </location>
</feature>
<evidence type="ECO:0000313" key="7">
    <source>
        <dbReference type="Proteomes" id="UP001305779"/>
    </source>
</evidence>
<dbReference type="EMBL" id="JAXOVC010000006">
    <property type="protein sequence ID" value="KAK4500826.1"/>
    <property type="molecule type" value="Genomic_DNA"/>
</dbReference>
<keyword evidence="4" id="KW-0539">Nucleus</keyword>
<evidence type="ECO:0000256" key="4">
    <source>
        <dbReference type="ARBA" id="ARBA00023242"/>
    </source>
</evidence>
<name>A0ABR0EHV9_ZASCE</name>
<gene>
    <name evidence="6" type="ORF">PRZ48_009018</name>
</gene>
<feature type="compositionally biased region" description="Basic and acidic residues" evidence="5">
    <location>
        <begin position="143"/>
        <end position="154"/>
    </location>
</feature>
<evidence type="ECO:0000313" key="6">
    <source>
        <dbReference type="EMBL" id="KAK4500826.1"/>
    </source>
</evidence>
<feature type="region of interest" description="Disordered" evidence="5">
    <location>
        <begin position="1"/>
        <end position="184"/>
    </location>
</feature>
<feature type="compositionally biased region" description="Basic residues" evidence="5">
    <location>
        <begin position="53"/>
        <end position="62"/>
    </location>
</feature>
<evidence type="ECO:0000256" key="2">
    <source>
        <dbReference type="ARBA" id="ARBA00011022"/>
    </source>
</evidence>
<protein>
    <recommendedName>
        <fullName evidence="3">Ribosome biogenesis protein SLX9</fullName>
    </recommendedName>
</protein>
<reference evidence="6 7" key="1">
    <citation type="journal article" date="2023" name="G3 (Bethesda)">
        <title>A chromosome-level genome assembly of Zasmidium syzygii isolated from banana leaves.</title>
        <authorList>
            <person name="van Westerhoven A.C."/>
            <person name="Mehrabi R."/>
            <person name="Talebi R."/>
            <person name="Steentjes M.B.F."/>
            <person name="Corcolon B."/>
            <person name="Chong P.A."/>
            <person name="Kema G.H.J."/>
            <person name="Seidl M.F."/>
        </authorList>
    </citation>
    <scope>NUCLEOTIDE SEQUENCE [LARGE SCALE GENOMIC DNA]</scope>
    <source>
        <strain evidence="6 7">P124</strain>
    </source>
</reference>